<keyword evidence="1" id="KW-0472">Membrane</keyword>
<organism evidence="2 3">
    <name type="scientific">Prochlorococcus marinus str. GP2</name>
    <dbReference type="NCBI Taxonomy" id="59925"/>
    <lineage>
        <taxon>Bacteria</taxon>
        <taxon>Bacillati</taxon>
        <taxon>Cyanobacteriota</taxon>
        <taxon>Cyanophyceae</taxon>
        <taxon>Synechococcales</taxon>
        <taxon>Prochlorococcaceae</taxon>
        <taxon>Prochlorococcus</taxon>
    </lineage>
</organism>
<dbReference type="RefSeq" id="WP_032523790.1">
    <property type="nucleotide sequence ID" value="NZ_CP138934.1"/>
</dbReference>
<evidence type="ECO:0000313" key="2">
    <source>
        <dbReference type="EMBL" id="KGF89052.1"/>
    </source>
</evidence>
<reference evidence="3" key="1">
    <citation type="journal article" date="2014" name="Sci. Data">
        <title>Genomes of diverse isolates of the marine cyanobacterium Prochlorococcus.</title>
        <authorList>
            <person name="Biller S."/>
            <person name="Berube P."/>
            <person name="Thompson J."/>
            <person name="Kelly L."/>
            <person name="Roggensack S."/>
            <person name="Awad L."/>
            <person name="Roache-Johnson K."/>
            <person name="Ding H."/>
            <person name="Giovannoni S.J."/>
            <person name="Moore L.R."/>
            <person name="Chisholm S.W."/>
        </authorList>
    </citation>
    <scope>NUCLEOTIDE SEQUENCE [LARGE SCALE GENOMIC DNA]</scope>
    <source>
        <strain evidence="3">GP2</strain>
    </source>
</reference>
<evidence type="ECO:0000256" key="1">
    <source>
        <dbReference type="SAM" id="Phobius"/>
    </source>
</evidence>
<keyword evidence="1" id="KW-1133">Transmembrane helix</keyword>
<feature type="transmembrane region" description="Helical" evidence="1">
    <location>
        <begin position="6"/>
        <end position="28"/>
    </location>
</feature>
<name>A0A0A1ZHM5_PROMR</name>
<gene>
    <name evidence="2" type="ORF">EU91_0166</name>
</gene>
<evidence type="ECO:0000313" key="3">
    <source>
        <dbReference type="Proteomes" id="UP000030598"/>
    </source>
</evidence>
<proteinExistence type="predicted"/>
<keyword evidence="1" id="KW-0812">Transmembrane</keyword>
<comment type="caution">
    <text evidence="2">The sequence shown here is derived from an EMBL/GenBank/DDBJ whole genome shotgun (WGS) entry which is preliminary data.</text>
</comment>
<protein>
    <submittedName>
        <fullName evidence="2">Uncharacterized protein</fullName>
    </submittedName>
</protein>
<dbReference type="Proteomes" id="UP000030598">
    <property type="component" value="Unassembled WGS sequence"/>
</dbReference>
<sequence length="165" mass="19089">MIYLYAGLGIAMISGISAMMQIGVNLIAIERLFPLKDKTYNEYYLRLDQQIMKILYTSSVPDSDICVYVKDTFKDEYKNPEYKIAGDFEKENGNKKTFSKGKLFTNACALESLPDEDLRKHRVLIIPTFEEEYKYGLFSCIIPTKDKKNVYCDFENNPDEQEGIL</sequence>
<dbReference type="AlphaFoldDB" id="A0A0A1ZHM5"/>
<dbReference type="STRING" id="59925.EU91_0166"/>
<accession>A0A0A1ZHM5</accession>
<dbReference type="EMBL" id="JNAH01000002">
    <property type="protein sequence ID" value="KGF89052.1"/>
    <property type="molecule type" value="Genomic_DNA"/>
</dbReference>
<dbReference type="OrthoDB" id="542128at2"/>